<dbReference type="VEuPathDB" id="PiroplasmaDB:BOVATA_041860"/>
<organism evidence="2 3">
    <name type="scientific">Babesia ovata</name>
    <dbReference type="NCBI Taxonomy" id="189622"/>
    <lineage>
        <taxon>Eukaryota</taxon>
        <taxon>Sar</taxon>
        <taxon>Alveolata</taxon>
        <taxon>Apicomplexa</taxon>
        <taxon>Aconoidasida</taxon>
        <taxon>Piroplasmida</taxon>
        <taxon>Babesiidae</taxon>
        <taxon>Babesia</taxon>
    </lineage>
</organism>
<reference evidence="2 3" key="1">
    <citation type="journal article" date="2017" name="BMC Genomics">
        <title>Whole-genome assembly of Babesia ovata and comparative genomics between closely related pathogens.</title>
        <authorList>
            <person name="Yamagishi J."/>
            <person name="Asada M."/>
            <person name="Hakimi H."/>
            <person name="Tanaka T.Q."/>
            <person name="Sugimoto C."/>
            <person name="Kawazu S."/>
        </authorList>
    </citation>
    <scope>NUCLEOTIDE SEQUENCE [LARGE SCALE GENOMIC DNA]</scope>
    <source>
        <strain evidence="2 3">Miyake</strain>
    </source>
</reference>
<evidence type="ECO:0000313" key="2">
    <source>
        <dbReference type="EMBL" id="GBE62693.1"/>
    </source>
</evidence>
<dbReference type="OrthoDB" id="364495at2759"/>
<dbReference type="Proteomes" id="UP000236319">
    <property type="component" value="Unassembled WGS sequence"/>
</dbReference>
<proteinExistence type="predicted"/>
<dbReference type="EMBL" id="BDSA01000006">
    <property type="protein sequence ID" value="GBE62693.1"/>
    <property type="molecule type" value="Genomic_DNA"/>
</dbReference>
<evidence type="ECO:0000256" key="1">
    <source>
        <dbReference type="SAM" id="Coils"/>
    </source>
</evidence>
<keyword evidence="1" id="KW-0175">Coiled coil</keyword>
<evidence type="ECO:0000313" key="3">
    <source>
        <dbReference type="Proteomes" id="UP000236319"/>
    </source>
</evidence>
<protein>
    <submittedName>
        <fullName evidence="2">FLX-like 4 isoform X1, putative</fullName>
    </submittedName>
</protein>
<sequence>MSLSLETSAGYIDSEYSDFEHVDPLSTIGRSSPKFGRDDMKYLADRNVTPGLLRDTETISEKQPQNSERDGFTLSHCYVEHQRSNPFNSELRLSRRDGSISSNRETNVEFCSDESCRADTVNNEFKWWCDEQEASDFSLANTGEDVTPIKFEPVTPIEERKILNALQAVQLGNPQQMSDRTRCGSTSSDDCESNESLCSAISSPRGIPEAQEEEWSSFMKPADSDLEIDLLKEQILHRLGLKLTNVRSQGPLEKQANRKCDAGSQTSEDGYAFAYKDYEIVWLRNVNGMLTKQFIELISGGKLMAYKTDQRFIECLQSHLSKSQTEIDRLLRIKPDQTNCKEECHNDNGLIDELAAIRAQNLDLKKEVEALKAQLQQANETDAFTERIKALEQKLGEEKLSKMALMEDFNKTLGYMRLMKDRLKILSEEKCARLVAPSYAVKDSSRRGSVGDYTNKSTVKPNTLKGCVKRSNTTNCAPSKQDRVKFAETSDVYYLPKRSNSELGPFLVDSKRQMPILPCKIRPVDPKATPENSSGLMGFIKSIKQTFTNKSDHTSPRANVLKIPNSQESQTQQKLAMYKRHLLSRGLS</sequence>
<keyword evidence="3" id="KW-1185">Reference proteome</keyword>
<feature type="coiled-coil region" evidence="1">
    <location>
        <begin position="354"/>
        <end position="408"/>
    </location>
</feature>
<name>A0A2H6KI78_9APIC</name>
<dbReference type="RefSeq" id="XP_028868936.1">
    <property type="nucleotide sequence ID" value="XM_029013103.1"/>
</dbReference>
<gene>
    <name evidence="2" type="ORF">BOVATA_041860</name>
</gene>
<dbReference type="AlphaFoldDB" id="A0A2H6KI78"/>
<comment type="caution">
    <text evidence="2">The sequence shown here is derived from an EMBL/GenBank/DDBJ whole genome shotgun (WGS) entry which is preliminary data.</text>
</comment>
<dbReference type="GeneID" id="39876463"/>
<accession>A0A2H6KI78</accession>